<sequence length="915" mass="98496">MAAVPRQSALRGRSSERQTLERLLEGARAGQSGALVLRGEAGVGKTALLHHAVGTAAGFRVLQVAGVESEMELPFAGLHQLCGPLLDELDALPAPQQEALRVSFGLASGAPRDRFLVGLAALTLLAHVADTEPLLCLVDDLQWLDEASAQVLGFVARRLLAEHVAMVFSVREPSEPRRLAGLPELWLSGLGAEDARALLATVVPGRLDEHVRERLIAETRGNPLALLELPRGMSAAELSGGFGRPGPAVVEESFQRRLDALPASTRRLLQLAAADTVGEPLLLWRAAERLEVGPAAASAAADAGLLEIGAQVRFRHPSVRSASYRSATPEERRAAHAALAEATDAEHDPDRRAWHRAQATPAPDEHVAEELEHSAGRALARGGIAAAAAFLETAGTLTPEPSARARRLIAAARAKRDAGALDAALGLLVAVEAGPVDALQAAEILQLRGEIAFDRRRATEAADLLIRAARRLDALDPTRARTTHLKALGAAMWAGPEPLREAAASALAAPAAVGAPESVEGFVEAFATRVCEGYAAAAPALRRALDAVLALDVGDDVGRWLWLTGSRSGAIAAMELWDADGWHALVTRHVQVARDMGALVLLQFGLGSLVRTRVLNGDLEGAALAIEESRGIAEATGTAPVLYTEMLLTAWRGQEALTLKLIERETREARIVGMGRVVQFADCEAAVLYNGLARYDAALAAASRAYERGDLAYTPFVVGELAEAASRMGEERLVRAALERLHEHTPPAPSDWALGIEARVRALLGGEDVEHRYLESIERLGRTRLRLEHARSRLLYGEWLRREGRRVDAREQLRVAREAFLTMGADGFADRTRHELLATGEKVRARREDTRDELTPQEQHIARLARDGLSNPEIGAELFLSPRTVEWHLKKVFTKLGISSRRALRDAMPREPVVA</sequence>
<evidence type="ECO:0000313" key="6">
    <source>
        <dbReference type="Proteomes" id="UP001147653"/>
    </source>
</evidence>
<dbReference type="AlphaFoldDB" id="A0A9X3SBB7"/>
<dbReference type="InterPro" id="IPR027417">
    <property type="entry name" value="P-loop_NTPase"/>
</dbReference>
<evidence type="ECO:0000256" key="2">
    <source>
        <dbReference type="ARBA" id="ARBA00022840"/>
    </source>
</evidence>
<name>A0A9X3SBB7_9ACTN</name>
<dbReference type="InterPro" id="IPR016032">
    <property type="entry name" value="Sig_transdc_resp-reg_C-effctor"/>
</dbReference>
<dbReference type="Pfam" id="PF00196">
    <property type="entry name" value="GerE"/>
    <property type="match status" value="1"/>
</dbReference>
<keyword evidence="6" id="KW-1185">Reference proteome</keyword>
<dbReference type="PROSITE" id="PS50043">
    <property type="entry name" value="HTH_LUXR_2"/>
    <property type="match status" value="1"/>
</dbReference>
<organism evidence="5 6">
    <name type="scientific">Solirubrobacter phytolaccae</name>
    <dbReference type="NCBI Taxonomy" id="1404360"/>
    <lineage>
        <taxon>Bacteria</taxon>
        <taxon>Bacillati</taxon>
        <taxon>Actinomycetota</taxon>
        <taxon>Thermoleophilia</taxon>
        <taxon>Solirubrobacterales</taxon>
        <taxon>Solirubrobacteraceae</taxon>
        <taxon>Solirubrobacter</taxon>
    </lineage>
</organism>
<dbReference type="InterPro" id="IPR036388">
    <property type="entry name" value="WH-like_DNA-bd_sf"/>
</dbReference>
<dbReference type="EMBL" id="JAPDDP010000111">
    <property type="protein sequence ID" value="MDA0185389.1"/>
    <property type="molecule type" value="Genomic_DNA"/>
</dbReference>
<gene>
    <name evidence="5" type="ORF">OJ997_34100</name>
</gene>
<evidence type="ECO:0000256" key="3">
    <source>
        <dbReference type="SAM" id="MobiDB-lite"/>
    </source>
</evidence>
<dbReference type="Gene3D" id="3.40.50.300">
    <property type="entry name" value="P-loop containing nucleotide triphosphate hydrolases"/>
    <property type="match status" value="1"/>
</dbReference>
<dbReference type="PANTHER" id="PTHR16305">
    <property type="entry name" value="TESTICULAR SOLUBLE ADENYLYL CYCLASE"/>
    <property type="match status" value="1"/>
</dbReference>
<evidence type="ECO:0000259" key="4">
    <source>
        <dbReference type="PROSITE" id="PS50043"/>
    </source>
</evidence>
<dbReference type="PANTHER" id="PTHR16305:SF35">
    <property type="entry name" value="TRANSCRIPTIONAL ACTIVATOR DOMAIN"/>
    <property type="match status" value="1"/>
</dbReference>
<keyword evidence="1" id="KW-0547">Nucleotide-binding</keyword>
<dbReference type="Gene3D" id="1.10.10.10">
    <property type="entry name" value="Winged helix-like DNA-binding domain superfamily/Winged helix DNA-binding domain"/>
    <property type="match status" value="1"/>
</dbReference>
<dbReference type="GO" id="GO:0005524">
    <property type="term" value="F:ATP binding"/>
    <property type="evidence" value="ECO:0007669"/>
    <property type="project" value="UniProtKB-KW"/>
</dbReference>
<feature type="region of interest" description="Disordered" evidence="3">
    <location>
        <begin position="321"/>
        <end position="351"/>
    </location>
</feature>
<dbReference type="GO" id="GO:0005737">
    <property type="term" value="C:cytoplasm"/>
    <property type="evidence" value="ECO:0007669"/>
    <property type="project" value="TreeGrafter"/>
</dbReference>
<dbReference type="SUPFAM" id="SSF52540">
    <property type="entry name" value="P-loop containing nucleoside triphosphate hydrolases"/>
    <property type="match status" value="1"/>
</dbReference>
<feature type="domain" description="HTH luxR-type" evidence="4">
    <location>
        <begin position="847"/>
        <end position="912"/>
    </location>
</feature>
<evidence type="ECO:0000313" key="5">
    <source>
        <dbReference type="EMBL" id="MDA0185389.1"/>
    </source>
</evidence>
<dbReference type="InterPro" id="IPR041664">
    <property type="entry name" value="AAA_16"/>
</dbReference>
<dbReference type="RefSeq" id="WP_270029892.1">
    <property type="nucleotide sequence ID" value="NZ_JAPDDP010000111.1"/>
</dbReference>
<dbReference type="Pfam" id="PF13191">
    <property type="entry name" value="AAA_16"/>
    <property type="match status" value="1"/>
</dbReference>
<dbReference type="SMART" id="SM00421">
    <property type="entry name" value="HTH_LUXR"/>
    <property type="match status" value="1"/>
</dbReference>
<dbReference type="Proteomes" id="UP001147653">
    <property type="component" value="Unassembled WGS sequence"/>
</dbReference>
<keyword evidence="2" id="KW-0067">ATP-binding</keyword>
<dbReference type="SUPFAM" id="SSF46894">
    <property type="entry name" value="C-terminal effector domain of the bipartite response regulators"/>
    <property type="match status" value="1"/>
</dbReference>
<dbReference type="GO" id="GO:0004016">
    <property type="term" value="F:adenylate cyclase activity"/>
    <property type="evidence" value="ECO:0007669"/>
    <property type="project" value="TreeGrafter"/>
</dbReference>
<protein>
    <submittedName>
        <fullName evidence="5">AAA family ATPase</fullName>
    </submittedName>
</protein>
<dbReference type="GO" id="GO:0003677">
    <property type="term" value="F:DNA binding"/>
    <property type="evidence" value="ECO:0007669"/>
    <property type="project" value="InterPro"/>
</dbReference>
<accession>A0A9X3SBB7</accession>
<dbReference type="InterPro" id="IPR000792">
    <property type="entry name" value="Tscrpt_reg_LuxR_C"/>
</dbReference>
<comment type="caution">
    <text evidence="5">The sequence shown here is derived from an EMBL/GenBank/DDBJ whole genome shotgun (WGS) entry which is preliminary data.</text>
</comment>
<dbReference type="GO" id="GO:0006355">
    <property type="term" value="P:regulation of DNA-templated transcription"/>
    <property type="evidence" value="ECO:0007669"/>
    <property type="project" value="InterPro"/>
</dbReference>
<dbReference type="PRINTS" id="PR00038">
    <property type="entry name" value="HTHLUXR"/>
</dbReference>
<proteinExistence type="predicted"/>
<reference evidence="5" key="1">
    <citation type="submission" date="2022-10" db="EMBL/GenBank/DDBJ databases">
        <title>The WGS of Solirubrobacter phytolaccae KCTC 29190.</title>
        <authorList>
            <person name="Jiang Z."/>
        </authorList>
    </citation>
    <scope>NUCLEOTIDE SEQUENCE</scope>
    <source>
        <strain evidence="5">KCTC 29190</strain>
    </source>
</reference>
<evidence type="ECO:0000256" key="1">
    <source>
        <dbReference type="ARBA" id="ARBA00022741"/>
    </source>
</evidence>
<dbReference type="CDD" id="cd06170">
    <property type="entry name" value="LuxR_C_like"/>
    <property type="match status" value="1"/>
</dbReference>